<dbReference type="PANTHER" id="PTHR37507">
    <property type="entry name" value="SPORULATION PROTEIN YDCC"/>
    <property type="match status" value="1"/>
</dbReference>
<dbReference type="PANTHER" id="PTHR37507:SF2">
    <property type="entry name" value="SPORULATION PROTEIN YDCC"/>
    <property type="match status" value="1"/>
</dbReference>
<dbReference type="InterPro" id="IPR052944">
    <property type="entry name" value="Sporulation_related"/>
</dbReference>
<proteinExistence type="predicted"/>
<sequence>MLPGLMLTMALLSADSPNLVQEAADYYQQVETYQATIKSSYGNLSDKTDVLRYYYKKPGYVRMEVIEPFNGTVLVYSPKTEKVKLWLFGDSSFPSLSLSPENKMIQGPSGQRIDRSDLGVLYQEVMLLQNQGKTTVLGTDSIAGQSALQISVQGAGGFSVGAVSRMDLWLDVTNGFPLKVMSYGTDGSLIEMVEILDYQINPTFPVGLFDQ</sequence>
<keyword evidence="1" id="KW-0449">Lipoprotein</keyword>
<accession>A0A1I4PLT7</accession>
<dbReference type="Gene3D" id="2.50.20.10">
    <property type="entry name" value="Lipoprotein localisation LolA/LolB/LppX"/>
    <property type="match status" value="1"/>
</dbReference>
<name>A0A1I4PLT7_9PROT</name>
<dbReference type="OrthoDB" id="8549004at2"/>
<evidence type="ECO:0000313" key="2">
    <source>
        <dbReference type="Proteomes" id="UP000183287"/>
    </source>
</evidence>
<dbReference type="RefSeq" id="WP_074905356.1">
    <property type="nucleotide sequence ID" value="NZ_FOUB01000021.1"/>
</dbReference>
<dbReference type="AlphaFoldDB" id="A0A1I4PLT7"/>
<evidence type="ECO:0000313" key="1">
    <source>
        <dbReference type="EMBL" id="SFM28687.1"/>
    </source>
</evidence>
<protein>
    <submittedName>
        <fullName evidence="1">Outer membrane lipoprotein-sorting protein</fullName>
    </submittedName>
</protein>
<gene>
    <name evidence="1" type="ORF">SAMN05421863_102122</name>
</gene>
<reference evidence="2" key="1">
    <citation type="submission" date="2016-10" db="EMBL/GenBank/DDBJ databases">
        <authorList>
            <person name="Varghese N."/>
            <person name="Submissions S."/>
        </authorList>
    </citation>
    <scope>NUCLEOTIDE SEQUENCE [LARGE SCALE GENOMIC DNA]</scope>
    <source>
        <strain evidence="2">Nm44</strain>
    </source>
</reference>
<dbReference type="Proteomes" id="UP000183287">
    <property type="component" value="Unassembled WGS sequence"/>
</dbReference>
<keyword evidence="2" id="KW-1185">Reference proteome</keyword>
<organism evidence="1 2">
    <name type="scientific">Nitrosomonas communis</name>
    <dbReference type="NCBI Taxonomy" id="44574"/>
    <lineage>
        <taxon>Bacteria</taxon>
        <taxon>Pseudomonadati</taxon>
        <taxon>Pseudomonadota</taxon>
        <taxon>Betaproteobacteria</taxon>
        <taxon>Nitrosomonadales</taxon>
        <taxon>Nitrosomonadaceae</taxon>
        <taxon>Nitrosomonas</taxon>
    </lineage>
</organism>
<dbReference type="EMBL" id="FOUB01000021">
    <property type="protein sequence ID" value="SFM28687.1"/>
    <property type="molecule type" value="Genomic_DNA"/>
</dbReference>